<evidence type="ECO:0000313" key="2">
    <source>
        <dbReference type="Proteomes" id="UP000316194"/>
    </source>
</evidence>
<organism evidence="1 2">
    <name type="scientific">Vibrio phage 5 TSL-2019</name>
    <dbReference type="NCBI Taxonomy" id="2578086"/>
    <lineage>
        <taxon>Viruses</taxon>
        <taxon>Duplodnaviria</taxon>
        <taxon>Heunggongvirae</taxon>
        <taxon>Uroviricota</taxon>
        <taxon>Caudoviricetes</taxon>
        <taxon>Chimalliviridae</taxon>
        <taxon>Gorgonvirinae</taxon>
        <taxon>Aphroditevirus</taxon>
        <taxon>Aphroditevirus USC1</taxon>
    </lineage>
</organism>
<reference evidence="1 2" key="1">
    <citation type="submission" date="2019-01" db="EMBL/GenBank/DDBJ databases">
        <authorList>
            <person name="Le T.S."/>
            <person name="Kurtboke I."/>
        </authorList>
    </citation>
    <scope>NUCLEOTIDE SEQUENCE [LARGE SCALE GENOMIC DNA]</scope>
</reference>
<accession>A0A513SPL1</accession>
<evidence type="ECO:0000313" key="1">
    <source>
        <dbReference type="EMBL" id="QCW23113.1"/>
    </source>
</evidence>
<sequence length="451" mass="52523">MSKSKPNHDLWKMFAYIAEGLNNLTFIMPVETNGTPSLLHTGLAPEDMNVTISNHEYLPMTRIRIDFNLPVELTEYLESDDPDMPYSAKQLKEWLGDREHLEYLVYNVMIESILEQLRELNKLSKEVDSFANDRNVKELIGFIATLSMEQVNSEERKHRNKYYPMVINRIPNITVYEPSDEWIDEHFGDMTAHDVQHVDTVVNRNAKRIATQLGKIGELVNQWGEKTPTVKTHDLWFSLNIEDHKIKLGLDLQPVRNEENFVINRTPVNLDQWEHEQDREMIATLESHVDEMNIVIGNLLNYNTGYEVLNKEIHQLYIGKIHHPIAKHTVRVWGFDDVCEEGRKLIDEEISWFLQTIEDECVRTQCPVKLDISNMMLHTVEQGESFILPHDEQVIAERCQTFSGTFFDAFQQHLYDVETEHFAPYTNVKPADLDNQAVITEEDLLNAPTIH</sequence>
<protein>
    <submittedName>
        <fullName evidence="1">Uncharacterized protein</fullName>
    </submittedName>
</protein>
<name>A0A513SPL1_9CAUD</name>
<proteinExistence type="predicted"/>
<dbReference type="EMBL" id="MK358448">
    <property type="protein sequence ID" value="QCW23113.1"/>
    <property type="molecule type" value="Genomic_DNA"/>
</dbReference>
<dbReference type="Proteomes" id="UP000316194">
    <property type="component" value="Segment"/>
</dbReference>